<dbReference type="Proteomes" id="UP001147830">
    <property type="component" value="Unassembled WGS sequence"/>
</dbReference>
<evidence type="ECO:0000313" key="2">
    <source>
        <dbReference type="Proteomes" id="UP001147830"/>
    </source>
</evidence>
<evidence type="ECO:0000313" key="1">
    <source>
        <dbReference type="EMBL" id="MCT7357522.1"/>
    </source>
</evidence>
<reference evidence="1" key="1">
    <citation type="journal article" date="2022" name="Front. Microbiol.">
        <title>Genome-based taxonomic rearrangement of Oceanobacter-related bacteria including the description of Thalassolituus hydrocarbonoclasticus sp. nov. and Thalassolituus pacificus sp. nov. and emended description of the genus Thalassolituus.</title>
        <authorList>
            <person name="Dong C."/>
            <person name="Wei L."/>
            <person name="Wang J."/>
            <person name="Lai Q."/>
            <person name="Huang Z."/>
            <person name="Shao Z."/>
        </authorList>
    </citation>
    <scope>NUCLEOTIDE SEQUENCE</scope>
    <source>
        <strain evidence="1">59MF3M-4</strain>
    </source>
</reference>
<dbReference type="AlphaFoldDB" id="A0A9X2WD63"/>
<reference evidence="1" key="2">
    <citation type="submission" date="2022-08" db="EMBL/GenBank/DDBJ databases">
        <authorList>
            <person name="Dong C."/>
        </authorList>
    </citation>
    <scope>NUCLEOTIDE SEQUENCE</scope>
    <source>
        <strain evidence="1">59MF3M-4</strain>
    </source>
</reference>
<dbReference type="EMBL" id="JAOANI010000002">
    <property type="protein sequence ID" value="MCT7357522.1"/>
    <property type="molecule type" value="Genomic_DNA"/>
</dbReference>
<name>A0A9X2WD63_9GAMM</name>
<comment type="caution">
    <text evidence="1">The sequence shown here is derived from an EMBL/GenBank/DDBJ whole genome shotgun (WGS) entry which is preliminary data.</text>
</comment>
<proteinExistence type="predicted"/>
<sequence>MADGLRVLNSAVPSASLQQALRHAEALINHDKKKIFINQDDANLACETNGQMTGPGNQLNDASMVVSLGESVAGDTDPVAILQDFLSARSSRHQEQAAAMAAHGGSVDLALYLAGDIPAQLESVTVPSPEAPLCVLFAYMGRADALAPLKAEVGL</sequence>
<accession>A0A9X2WD63</accession>
<organism evidence="1 2">
    <name type="scientific">Thalassolituus pacificus</name>
    <dbReference type="NCBI Taxonomy" id="2975440"/>
    <lineage>
        <taxon>Bacteria</taxon>
        <taxon>Pseudomonadati</taxon>
        <taxon>Pseudomonadota</taxon>
        <taxon>Gammaproteobacteria</taxon>
        <taxon>Oceanospirillales</taxon>
        <taxon>Oceanospirillaceae</taxon>
        <taxon>Thalassolituus</taxon>
    </lineage>
</organism>
<gene>
    <name evidence="1" type="ORF">NYR02_00610</name>
</gene>
<keyword evidence="2" id="KW-1185">Reference proteome</keyword>
<protein>
    <submittedName>
        <fullName evidence="1">Uncharacterized protein</fullName>
    </submittedName>
</protein>